<dbReference type="PANTHER" id="PTHR36529:SF1">
    <property type="entry name" value="GLYCOSYLTRANSFERASE"/>
    <property type="match status" value="1"/>
</dbReference>
<comment type="caution">
    <text evidence="1">The sequence shown here is derived from an EMBL/GenBank/DDBJ whole genome shotgun (WGS) entry which is preliminary data.</text>
</comment>
<organism evidence="1 2">
    <name type="scientific">Crossiella equi</name>
    <dbReference type="NCBI Taxonomy" id="130796"/>
    <lineage>
        <taxon>Bacteria</taxon>
        <taxon>Bacillati</taxon>
        <taxon>Actinomycetota</taxon>
        <taxon>Actinomycetes</taxon>
        <taxon>Pseudonocardiales</taxon>
        <taxon>Pseudonocardiaceae</taxon>
        <taxon>Crossiella</taxon>
    </lineage>
</organism>
<dbReference type="Gene3D" id="3.90.550.10">
    <property type="entry name" value="Spore Coat Polysaccharide Biosynthesis Protein SpsA, Chain A"/>
    <property type="match status" value="1"/>
</dbReference>
<dbReference type="RefSeq" id="WP_086780877.1">
    <property type="nucleotide sequence ID" value="NZ_JAGIOO010000001.1"/>
</dbReference>
<sequence length="218" mass="22343">MTAVLVVAKSPVPGQAKTRLSPPATPEQGARIAWASLVDTLAAVRRTPGVRRAVALTGPLHEAVAPVPLRGFAVRPQRGADFAERLANAHLDVGGAVFQIGMDTPQVTPELLAASVEVLGSAQAVLGLAQDGGWWGLGVREARWASVLRGVPMSREDTGERTLAALRSAGLTVALLPVLSDVDTMADAVAVARDLPGSAFARAVAAVTEVAGVAGVRS</sequence>
<dbReference type="InterPro" id="IPR018641">
    <property type="entry name" value="Trfase_1_rSAM/seldom-assoc"/>
</dbReference>
<evidence type="ECO:0000313" key="2">
    <source>
        <dbReference type="Proteomes" id="UP001519363"/>
    </source>
</evidence>
<accession>A0ABS5A8Y0</accession>
<reference evidence="1 2" key="1">
    <citation type="submission" date="2021-03" db="EMBL/GenBank/DDBJ databases">
        <title>Sequencing the genomes of 1000 actinobacteria strains.</title>
        <authorList>
            <person name="Klenk H.-P."/>
        </authorList>
    </citation>
    <scope>NUCLEOTIDE SEQUENCE [LARGE SCALE GENOMIC DNA]</scope>
    <source>
        <strain evidence="1 2">DSM 44580</strain>
    </source>
</reference>
<name>A0ABS5A8Y0_9PSEU</name>
<dbReference type="Pfam" id="PF09837">
    <property type="entry name" value="DUF2064"/>
    <property type="match status" value="1"/>
</dbReference>
<dbReference type="InterPro" id="IPR029044">
    <property type="entry name" value="Nucleotide-diphossugar_trans"/>
</dbReference>
<protein>
    <submittedName>
        <fullName evidence="1">Glycosyltransferase A (GT-A) superfamily protein (DUF2064 family)</fullName>
    </submittedName>
</protein>
<keyword evidence="2" id="KW-1185">Reference proteome</keyword>
<dbReference type="Proteomes" id="UP001519363">
    <property type="component" value="Unassembled WGS sequence"/>
</dbReference>
<dbReference type="PANTHER" id="PTHR36529">
    <property type="entry name" value="SLL1095 PROTEIN"/>
    <property type="match status" value="1"/>
</dbReference>
<dbReference type="EMBL" id="JAGIOO010000001">
    <property type="protein sequence ID" value="MBP2472776.1"/>
    <property type="molecule type" value="Genomic_DNA"/>
</dbReference>
<gene>
    <name evidence="1" type="ORF">JOF53_001648</name>
</gene>
<evidence type="ECO:0000313" key="1">
    <source>
        <dbReference type="EMBL" id="MBP2472776.1"/>
    </source>
</evidence>
<proteinExistence type="predicted"/>
<dbReference type="SUPFAM" id="SSF53448">
    <property type="entry name" value="Nucleotide-diphospho-sugar transferases"/>
    <property type="match status" value="1"/>
</dbReference>